<evidence type="ECO:0000256" key="1">
    <source>
        <dbReference type="ARBA" id="ARBA00004442"/>
    </source>
</evidence>
<dbReference type="InterPro" id="IPR051906">
    <property type="entry name" value="TolC-like"/>
</dbReference>
<gene>
    <name evidence="10" type="ORF">DHf2319_00160</name>
</gene>
<dbReference type="InterPro" id="IPR003423">
    <property type="entry name" value="OMP_efflux"/>
</dbReference>
<dbReference type="Proteomes" id="UP000831607">
    <property type="component" value="Chromosome"/>
</dbReference>
<keyword evidence="6" id="KW-0472">Membrane</keyword>
<keyword evidence="11" id="KW-1185">Reference proteome</keyword>
<keyword evidence="5" id="KW-0812">Transmembrane</keyword>
<name>A0ABY4AJE2_9BURK</name>
<keyword evidence="9" id="KW-0732">Signal</keyword>
<dbReference type="Pfam" id="PF02321">
    <property type="entry name" value="OEP"/>
    <property type="match status" value="2"/>
</dbReference>
<evidence type="ECO:0000256" key="7">
    <source>
        <dbReference type="ARBA" id="ARBA00023237"/>
    </source>
</evidence>
<dbReference type="PANTHER" id="PTHR30026">
    <property type="entry name" value="OUTER MEMBRANE PROTEIN TOLC"/>
    <property type="match status" value="1"/>
</dbReference>
<keyword evidence="7" id="KW-0998">Cell outer membrane</keyword>
<keyword evidence="3" id="KW-0813">Transport</keyword>
<comment type="similarity">
    <text evidence="2">Belongs to the outer membrane factor (OMF) (TC 1.B.17) family.</text>
</comment>
<evidence type="ECO:0000256" key="2">
    <source>
        <dbReference type="ARBA" id="ARBA00007613"/>
    </source>
</evidence>
<feature type="chain" id="PRO_5046879292" evidence="9">
    <location>
        <begin position="21"/>
        <end position="476"/>
    </location>
</feature>
<reference evidence="10 11" key="1">
    <citation type="submission" date="2020-11" db="EMBL/GenBank/DDBJ databases">
        <title>Algicoccus daihaiensis sp.nov., isolated from Daihai Lake in Inner Mongolia.</title>
        <authorList>
            <person name="Kai J."/>
        </authorList>
    </citation>
    <scope>NUCLEOTIDE SEQUENCE [LARGE SCALE GENOMIC DNA]</scope>
    <source>
        <strain evidence="11">f23</strain>
    </source>
</reference>
<feature type="signal peptide" evidence="9">
    <location>
        <begin position="1"/>
        <end position="20"/>
    </location>
</feature>
<dbReference type="RefSeq" id="WP_243478799.1">
    <property type="nucleotide sequence ID" value="NZ_CP063982.1"/>
</dbReference>
<evidence type="ECO:0000256" key="9">
    <source>
        <dbReference type="SAM" id="SignalP"/>
    </source>
</evidence>
<dbReference type="PANTHER" id="PTHR30026:SF22">
    <property type="entry name" value="OUTER MEMBRANE EFFLUX PROTEIN"/>
    <property type="match status" value="1"/>
</dbReference>
<sequence length="476" mass="52414">MRLKHVALLGALVMPSVVLSQSLPEAVQIALSQYPSILAAQSRVEAADYEITRARSGHFPQVGWQGTNSVYSDVSPTPFGPNDTWIQSPTVNMNVWSGWRVQSEVERAQAIHDTRQQQQRITRDEVAFLVVEAYLNWMRLRDLVKLAEDNLAAHERLTRDVNKIAAVDQGRRIDVDQALVRTENARLSLEQRRAEYEIFAQRLRRMLLGRLPQFPAGYEQIKGRLPTTTDQALALLAPTHPVIAQQQAQIDAAEAAVRSAKSGFSPRVDLSYQRQTTQGSGQGDYITQLNVQVPIFDGGSAYGATRSAYAELDAAKQGLTEVKVTLRENLLTGWSEYLSAKQRAVLGKKQVVNAIKLVEGYDKQFRVGRRSLLDLLTIQDNLYSYQTNATNASYEERIAKAKILAILNRLALAYQSPHDQQAAMPAQPASAAPARQPASARPAAPTPVRSAEPSASSNTVTTGFGATTNISTELGQ</sequence>
<protein>
    <submittedName>
        <fullName evidence="10">TolC family protein</fullName>
    </submittedName>
</protein>
<evidence type="ECO:0000256" key="6">
    <source>
        <dbReference type="ARBA" id="ARBA00023136"/>
    </source>
</evidence>
<evidence type="ECO:0000313" key="10">
    <source>
        <dbReference type="EMBL" id="UOD50397.1"/>
    </source>
</evidence>
<evidence type="ECO:0000256" key="3">
    <source>
        <dbReference type="ARBA" id="ARBA00022448"/>
    </source>
</evidence>
<dbReference type="Gene3D" id="1.20.1600.10">
    <property type="entry name" value="Outer membrane efflux proteins (OEP)"/>
    <property type="match status" value="1"/>
</dbReference>
<feature type="compositionally biased region" description="Low complexity" evidence="8">
    <location>
        <begin position="421"/>
        <end position="451"/>
    </location>
</feature>
<organism evidence="10 11">
    <name type="scientific">Orrella daihaiensis</name>
    <dbReference type="NCBI Taxonomy" id="2782176"/>
    <lineage>
        <taxon>Bacteria</taxon>
        <taxon>Pseudomonadati</taxon>
        <taxon>Pseudomonadota</taxon>
        <taxon>Betaproteobacteria</taxon>
        <taxon>Burkholderiales</taxon>
        <taxon>Alcaligenaceae</taxon>
        <taxon>Orrella</taxon>
    </lineage>
</organism>
<evidence type="ECO:0000256" key="4">
    <source>
        <dbReference type="ARBA" id="ARBA00022452"/>
    </source>
</evidence>
<feature type="region of interest" description="Disordered" evidence="8">
    <location>
        <begin position="418"/>
        <end position="476"/>
    </location>
</feature>
<accession>A0ABY4AJE2</accession>
<dbReference type="EMBL" id="CP063982">
    <property type="protein sequence ID" value="UOD50397.1"/>
    <property type="molecule type" value="Genomic_DNA"/>
</dbReference>
<feature type="compositionally biased region" description="Polar residues" evidence="8">
    <location>
        <begin position="453"/>
        <end position="476"/>
    </location>
</feature>
<proteinExistence type="inferred from homology"/>
<comment type="subcellular location">
    <subcellularLocation>
        <location evidence="1">Cell outer membrane</location>
    </subcellularLocation>
</comment>
<evidence type="ECO:0000313" key="11">
    <source>
        <dbReference type="Proteomes" id="UP000831607"/>
    </source>
</evidence>
<dbReference type="SUPFAM" id="SSF56954">
    <property type="entry name" value="Outer membrane efflux proteins (OEP)"/>
    <property type="match status" value="1"/>
</dbReference>
<keyword evidence="4" id="KW-1134">Transmembrane beta strand</keyword>
<evidence type="ECO:0000256" key="5">
    <source>
        <dbReference type="ARBA" id="ARBA00022692"/>
    </source>
</evidence>
<evidence type="ECO:0000256" key="8">
    <source>
        <dbReference type="SAM" id="MobiDB-lite"/>
    </source>
</evidence>